<sequence>MSTNQARAGSPVPERPTAKRSPSILVTDARSHQVKGARAPFAGHSFKKQQQRQQQQSPYSFEQSQHQNALQKRLAFRNKYTDISVDKLLSNSSDIPSGQSRLPLKLGQSRKSSSSSPPPPIISPSNPESRRNIRSIPKLSQSLPSRTSKTSQKLVLIPDDQRQGGSPPPNGDDLSAESADNSLDLQAQISRSRAELMPKEKRAREFSRMTAYFICEEFDLPAVAKFLRKHHEVKPRLYDEALYVPYTLPLLPGTDGLRVKSNNSIKLQAKNKHMEKMINKSEQTDHLYEYYSGVETPEDANNYSMDPELENFDNSSPFDPSEPQFFAPPLDSSRISDDNDSSSDKSDTSPKNRPEEVQSSSSSTHNSSDVSKHHAEMFVFAYGVVVFWNFSEVHEKNILADLAFAEQDLLINPIDEQDIETEEFHFEYDKEIHRPRIYNDMITLRSSDHLIKLTMSHAIAQSTKLGLFESRMVNILHSISKLPKKLALTGRLGLKRNQLLKKSGKLFKLRVDVNLSSSILDTPDFFWSFEPALHPLYNAVREYLEIDQRVQVLNDRCKVFLEFSDIVTDSMNEKNTNRITWMLIIIIFLSLFRDANKPITSGKKRDNRPVEYILKTIDDKVQAAVAKQDHDGDIEMVPMENEQEVDLITTYVSNSRDADFYEDEVNMDIEHAPDFALVEGNISFLIIDTNFCISHLTILDNLNHLATEFGLKIIIPVYVIQELDGLKNSSKFENDHSGNESVKNLARWANDWIYNQLANSSSTVKGQKLTQRLDTQLTKDDAILDCCLCFQKHYADHLIVLLSNDKNLCNKALMHEILTVSFRPGMEAKLIAQKIKGESLSRFGHREVKYKPVGNIPLDSQVLAPEITDVAKSAATTTETSPSVLVYKEIQTLLLSVLHHCMVAEYQEDIDLIRDYNKEDVVNLLQCSQLLIRFWFSVFQQYFKAMPVRFVPFEEIGHGNRSKKIPVYVEMPTCENAMKFVDFWSAVLKVLYHGVMNDEENEALDIFIARWKDLASQI</sequence>
<feature type="compositionally biased region" description="Polar residues" evidence="7">
    <location>
        <begin position="89"/>
        <end position="100"/>
    </location>
</feature>
<dbReference type="Gene3D" id="3.40.50.1010">
    <property type="entry name" value="5'-nuclease"/>
    <property type="match status" value="1"/>
</dbReference>
<keyword evidence="10" id="KW-1185">Reference proteome</keyword>
<dbReference type="SMART" id="SM00670">
    <property type="entry name" value="PINc"/>
    <property type="match status" value="1"/>
</dbReference>
<feature type="compositionally biased region" description="Low complexity" evidence="7">
    <location>
        <begin position="51"/>
        <end position="65"/>
    </location>
</feature>
<feature type="domain" description="PIN" evidence="8">
    <location>
        <begin position="683"/>
        <end position="810"/>
    </location>
</feature>
<dbReference type="Pfam" id="PF02582">
    <property type="entry name" value="DUF155"/>
    <property type="match status" value="1"/>
</dbReference>
<feature type="compositionally biased region" description="Basic and acidic residues" evidence="7">
    <location>
        <begin position="334"/>
        <end position="356"/>
    </location>
</feature>
<evidence type="ECO:0000259" key="8">
    <source>
        <dbReference type="SMART" id="SM00670"/>
    </source>
</evidence>
<proteinExistence type="inferred from homology"/>
<evidence type="ECO:0000313" key="10">
    <source>
        <dbReference type="Proteomes" id="UP000669133"/>
    </source>
</evidence>
<name>A0A8H7Z9X8_9ASCO</name>
<feature type="region of interest" description="Disordered" evidence="7">
    <location>
        <begin position="299"/>
        <end position="369"/>
    </location>
</feature>
<evidence type="ECO:0000313" key="9">
    <source>
        <dbReference type="EMBL" id="KAG5417972.1"/>
    </source>
</evidence>
<dbReference type="Pfam" id="PF13638">
    <property type="entry name" value="PIN_4"/>
    <property type="match status" value="1"/>
</dbReference>
<evidence type="ECO:0000256" key="6">
    <source>
        <dbReference type="ARBA" id="ARBA00074620"/>
    </source>
</evidence>
<comment type="caution">
    <text evidence="9">The sequence shown here is derived from an EMBL/GenBank/DDBJ whole genome shotgun (WGS) entry which is preliminary data.</text>
</comment>
<evidence type="ECO:0000256" key="7">
    <source>
        <dbReference type="SAM" id="MobiDB-lite"/>
    </source>
</evidence>
<evidence type="ECO:0000256" key="3">
    <source>
        <dbReference type="ARBA" id="ARBA00023163"/>
    </source>
</evidence>
<accession>A0A8H7Z9X8</accession>
<keyword evidence="3" id="KW-0804">Transcription</keyword>
<dbReference type="OrthoDB" id="18302at2759"/>
<dbReference type="InterPro" id="IPR051624">
    <property type="entry name" value="RMD1/Sad1-interacting"/>
</dbReference>
<dbReference type="PANTHER" id="PTHR16255">
    <property type="entry name" value="REQUIRED FOR MEIOTIC NUCLEAR DIVISION PROTEIN 1 HOMOLOG"/>
    <property type="match status" value="1"/>
</dbReference>
<protein>
    <recommendedName>
        <fullName evidence="6">Transcriptional protein SWT1</fullName>
    </recommendedName>
</protein>
<dbReference type="GO" id="GO:0005634">
    <property type="term" value="C:nucleus"/>
    <property type="evidence" value="ECO:0007669"/>
    <property type="project" value="UniProtKB-SubCell"/>
</dbReference>
<evidence type="ECO:0000256" key="5">
    <source>
        <dbReference type="ARBA" id="ARBA00060839"/>
    </source>
</evidence>
<dbReference type="InterPro" id="IPR002716">
    <property type="entry name" value="PIN_dom"/>
</dbReference>
<dbReference type="InterPro" id="IPR003734">
    <property type="entry name" value="DUF155"/>
</dbReference>
<dbReference type="RefSeq" id="XP_067547088.1">
    <property type="nucleotide sequence ID" value="XM_067693359.1"/>
</dbReference>
<feature type="compositionally biased region" description="Polar residues" evidence="7">
    <location>
        <begin position="138"/>
        <end position="153"/>
    </location>
</feature>
<dbReference type="AlphaFoldDB" id="A0A8H7Z9X8"/>
<evidence type="ECO:0000256" key="4">
    <source>
        <dbReference type="ARBA" id="ARBA00023242"/>
    </source>
</evidence>
<dbReference type="Proteomes" id="UP000669133">
    <property type="component" value="Unassembled WGS sequence"/>
</dbReference>
<dbReference type="CDD" id="cd18727">
    <property type="entry name" value="PIN_Swt1-like"/>
    <property type="match status" value="1"/>
</dbReference>
<feature type="region of interest" description="Disordered" evidence="7">
    <location>
        <begin position="1"/>
        <end position="70"/>
    </location>
</feature>
<feature type="compositionally biased region" description="Low complexity" evidence="7">
    <location>
        <begin position="359"/>
        <end position="369"/>
    </location>
</feature>
<evidence type="ECO:0000256" key="2">
    <source>
        <dbReference type="ARBA" id="ARBA00008306"/>
    </source>
</evidence>
<dbReference type="InterPro" id="IPR049014">
    <property type="entry name" value="SWT1_C"/>
</dbReference>
<comment type="similarity">
    <text evidence="5">Belongs to the SWT1 family.</text>
</comment>
<comment type="similarity">
    <text evidence="2">Belongs to the RMD1/sif2 family.</text>
</comment>
<reference evidence="9 10" key="1">
    <citation type="submission" date="2020-12" db="EMBL/GenBank/DDBJ databases">
        <title>Effect of drift, selection, and recombination on the evolution of hybrid genomes in Candida yeast pathogens.</title>
        <authorList>
            <person name="Mixao V."/>
            <person name="Ksiezopolska E."/>
            <person name="Saus E."/>
            <person name="Boekhout T."/>
            <person name="Gacser A."/>
            <person name="Gabaldon T."/>
        </authorList>
    </citation>
    <scope>NUCLEOTIDE SEQUENCE [LARGE SCALE GENOMIC DNA]</scope>
    <source>
        <strain evidence="9 10">BP57</strain>
    </source>
</reference>
<dbReference type="GO" id="GO:0005739">
    <property type="term" value="C:mitochondrion"/>
    <property type="evidence" value="ECO:0007669"/>
    <property type="project" value="UniProtKB-ARBA"/>
</dbReference>
<feature type="region of interest" description="Disordered" evidence="7">
    <location>
        <begin position="87"/>
        <end position="178"/>
    </location>
</feature>
<dbReference type="Pfam" id="PF21693">
    <property type="entry name" value="SWT1_3rd"/>
    <property type="match status" value="1"/>
</dbReference>
<dbReference type="GO" id="GO:0004540">
    <property type="term" value="F:RNA nuclease activity"/>
    <property type="evidence" value="ECO:0007669"/>
    <property type="project" value="UniProtKB-ARBA"/>
</dbReference>
<dbReference type="SUPFAM" id="SSF88723">
    <property type="entry name" value="PIN domain-like"/>
    <property type="match status" value="1"/>
</dbReference>
<evidence type="ECO:0000256" key="1">
    <source>
        <dbReference type="ARBA" id="ARBA00004123"/>
    </source>
</evidence>
<gene>
    <name evidence="9" type="ORF">I9W82_004300</name>
</gene>
<dbReference type="PANTHER" id="PTHR16255:SF4">
    <property type="entry name" value="SPORULATION PROTEIN RMD8"/>
    <property type="match status" value="1"/>
</dbReference>
<comment type="subcellular location">
    <subcellularLocation>
        <location evidence="1">Nucleus</location>
    </subcellularLocation>
</comment>
<dbReference type="FunFam" id="3.40.50.1010:FF:000045">
    <property type="entry name" value="Transcriptional protein swt1"/>
    <property type="match status" value="1"/>
</dbReference>
<dbReference type="GeneID" id="93652929"/>
<dbReference type="InterPro" id="IPR029060">
    <property type="entry name" value="PIN-like_dom_sf"/>
</dbReference>
<dbReference type="EMBL" id="JAEOAQ010000006">
    <property type="protein sequence ID" value="KAG5417972.1"/>
    <property type="molecule type" value="Genomic_DNA"/>
</dbReference>
<organism evidence="9 10">
    <name type="scientific">Candida metapsilosis</name>
    <dbReference type="NCBI Taxonomy" id="273372"/>
    <lineage>
        <taxon>Eukaryota</taxon>
        <taxon>Fungi</taxon>
        <taxon>Dikarya</taxon>
        <taxon>Ascomycota</taxon>
        <taxon>Saccharomycotina</taxon>
        <taxon>Pichiomycetes</taxon>
        <taxon>Debaryomycetaceae</taxon>
        <taxon>Candida/Lodderomyces clade</taxon>
        <taxon>Candida</taxon>
    </lineage>
</organism>
<keyword evidence="4" id="KW-0539">Nucleus</keyword>